<dbReference type="OrthoDB" id="1884766at2759"/>
<dbReference type="PANTHER" id="PTHR32410:SF216">
    <property type="entry name" value="PHORBOL-ESTER_DAG-TYPE DOMAIN-CONTAINING PROTEIN"/>
    <property type="match status" value="1"/>
</dbReference>
<protein>
    <recommendedName>
        <fullName evidence="2">DC1 domain-containing protein</fullName>
    </recommendedName>
</protein>
<dbReference type="Pfam" id="PF13671">
    <property type="entry name" value="AAA_33"/>
    <property type="match status" value="1"/>
</dbReference>
<comment type="caution">
    <text evidence="3">The sequence shown here is derived from an EMBL/GenBank/DDBJ whole genome shotgun (WGS) entry which is preliminary data.</text>
</comment>
<dbReference type="Gene3D" id="3.40.50.300">
    <property type="entry name" value="P-loop containing nucleotide triphosphate hydrolases"/>
    <property type="match status" value="1"/>
</dbReference>
<evidence type="ECO:0000313" key="3">
    <source>
        <dbReference type="EMBL" id="GFY81121.1"/>
    </source>
</evidence>
<dbReference type="Pfam" id="PF03107">
    <property type="entry name" value="C1_2"/>
    <property type="match status" value="1"/>
</dbReference>
<organism evidence="3 4">
    <name type="scientific">Actinidia rufa</name>
    <dbReference type="NCBI Taxonomy" id="165716"/>
    <lineage>
        <taxon>Eukaryota</taxon>
        <taxon>Viridiplantae</taxon>
        <taxon>Streptophyta</taxon>
        <taxon>Embryophyta</taxon>
        <taxon>Tracheophyta</taxon>
        <taxon>Spermatophyta</taxon>
        <taxon>Magnoliopsida</taxon>
        <taxon>eudicotyledons</taxon>
        <taxon>Gunneridae</taxon>
        <taxon>Pentapetalae</taxon>
        <taxon>asterids</taxon>
        <taxon>Ericales</taxon>
        <taxon>Actinidiaceae</taxon>
        <taxon>Actinidia</taxon>
    </lineage>
</organism>
<proteinExistence type="predicted"/>
<dbReference type="InterPro" id="IPR004146">
    <property type="entry name" value="DC1"/>
</dbReference>
<dbReference type="InterPro" id="IPR053192">
    <property type="entry name" value="Vacuole_Formation_Reg"/>
</dbReference>
<dbReference type="Proteomes" id="UP000585474">
    <property type="component" value="Unassembled WGS sequence"/>
</dbReference>
<dbReference type="AlphaFoldDB" id="A0A7J0E3N0"/>
<gene>
    <name evidence="3" type="ORF">Acr_01g0009300</name>
</gene>
<keyword evidence="4" id="KW-1185">Reference proteome</keyword>
<accession>A0A7J0E3N0</accession>
<dbReference type="EMBL" id="BJWL01000001">
    <property type="protein sequence ID" value="GFY81121.1"/>
    <property type="molecule type" value="Genomic_DNA"/>
</dbReference>
<evidence type="ECO:0000313" key="4">
    <source>
        <dbReference type="Proteomes" id="UP000585474"/>
    </source>
</evidence>
<evidence type="ECO:0000259" key="2">
    <source>
        <dbReference type="Pfam" id="PF03107"/>
    </source>
</evidence>
<dbReference type="SUPFAM" id="SSF52540">
    <property type="entry name" value="P-loop containing nucleoside triphosphate hydrolases"/>
    <property type="match status" value="1"/>
</dbReference>
<reference evidence="3 4" key="1">
    <citation type="submission" date="2019-07" db="EMBL/GenBank/DDBJ databases">
        <title>De Novo Assembly of kiwifruit Actinidia rufa.</title>
        <authorList>
            <person name="Sugita-Konishi S."/>
            <person name="Sato K."/>
            <person name="Mori E."/>
            <person name="Abe Y."/>
            <person name="Kisaki G."/>
            <person name="Hamano K."/>
            <person name="Suezawa K."/>
            <person name="Otani M."/>
            <person name="Fukuda T."/>
            <person name="Manabe T."/>
            <person name="Gomi K."/>
            <person name="Tabuchi M."/>
            <person name="Akimitsu K."/>
            <person name="Kataoka I."/>
        </authorList>
    </citation>
    <scope>NUCLEOTIDE SEQUENCE [LARGE SCALE GENOMIC DNA]</scope>
    <source>
        <strain evidence="4">cv. Fuchu</strain>
    </source>
</reference>
<evidence type="ECO:0000256" key="1">
    <source>
        <dbReference type="ARBA" id="ARBA00022737"/>
    </source>
</evidence>
<dbReference type="SUPFAM" id="SSF57889">
    <property type="entry name" value="Cysteine-rich domain"/>
    <property type="match status" value="2"/>
</dbReference>
<keyword evidence="1" id="KW-0677">Repeat</keyword>
<dbReference type="InterPro" id="IPR046349">
    <property type="entry name" value="C1-like_sf"/>
</dbReference>
<sequence>MDKERFTGSVIVAMKGPPCCGKSYIARQIAKDLKYRIIEQDACIEALQSAVKNSTTTTKNLEYLHALSLDIVLQIALKQLQLGHRLVLSSWSAYHKTGMFGDNATRTDIKKKAAFGTGQQRRRIFLWLRHRIRSGLTMTFQASRSWWLTPTHLYKDLEIAMAVKYLASIQASQRMSVHQWDNDIWLNDKSGFWKVGNREGEDAEEEEDEKDDEDFHHHHFVLVNDGNIDDDEITCRGCSEPISSSNSSPPYYKCSGSECSLSLHQACAELLNKEFPILQIYSFPEKYRCNNCEYKDYDECPGCLFETNLRCKILPSVINHNCHQHLLCIKTCPISIAYEYKCKACGDLGKHVSYHCECGFAIHPNCALMPRTIKHKSHRHTLVLTSSPKFSELKEDSCNGCEEERNPNHWFYKCEKCEKRGYKFVCHLYCKISRP</sequence>
<feature type="domain" description="DC1" evidence="2">
    <location>
        <begin position="376"/>
        <end position="430"/>
    </location>
</feature>
<dbReference type="InterPro" id="IPR027417">
    <property type="entry name" value="P-loop_NTPase"/>
</dbReference>
<dbReference type="PANTHER" id="PTHR32410">
    <property type="entry name" value="CYSTEINE/HISTIDINE-RICH C1 DOMAIN FAMILY PROTEIN"/>
    <property type="match status" value="1"/>
</dbReference>
<name>A0A7J0E3N0_9ERIC</name>